<feature type="compositionally biased region" description="Basic and acidic residues" evidence="1">
    <location>
        <begin position="122"/>
        <end position="138"/>
    </location>
</feature>
<organism evidence="4 5">
    <name type="scientific">Natrialba swarupiae</name>
    <dbReference type="NCBI Taxonomy" id="2448032"/>
    <lineage>
        <taxon>Archaea</taxon>
        <taxon>Methanobacteriati</taxon>
        <taxon>Methanobacteriota</taxon>
        <taxon>Stenosarchaea group</taxon>
        <taxon>Halobacteria</taxon>
        <taxon>Halobacteriales</taxon>
        <taxon>Natrialbaceae</taxon>
        <taxon>Natrialba</taxon>
    </lineage>
</organism>
<keyword evidence="2" id="KW-0472">Membrane</keyword>
<feature type="transmembrane region" description="Helical" evidence="2">
    <location>
        <begin position="12"/>
        <end position="33"/>
    </location>
</feature>
<gene>
    <name evidence="4" type="ORF">FYC77_05555</name>
</gene>
<evidence type="ECO:0000259" key="3">
    <source>
        <dbReference type="Pfam" id="PF09851"/>
    </source>
</evidence>
<evidence type="ECO:0000313" key="5">
    <source>
        <dbReference type="Proteomes" id="UP000324104"/>
    </source>
</evidence>
<dbReference type="InterPro" id="IPR018649">
    <property type="entry name" value="SHOCT"/>
</dbReference>
<accession>A0A5D5AQ61</accession>
<feature type="region of interest" description="Disordered" evidence="1">
    <location>
        <begin position="113"/>
        <end position="146"/>
    </location>
</feature>
<dbReference type="RefSeq" id="WP_149080510.1">
    <property type="nucleotide sequence ID" value="NZ_VTAW01000004.1"/>
</dbReference>
<keyword evidence="2" id="KW-1133">Transmembrane helix</keyword>
<feature type="domain" description="SHOCT" evidence="3">
    <location>
        <begin position="80"/>
        <end position="107"/>
    </location>
</feature>
<evidence type="ECO:0000256" key="2">
    <source>
        <dbReference type="SAM" id="Phobius"/>
    </source>
</evidence>
<name>A0A5D5AQ61_9EURY</name>
<proteinExistence type="predicted"/>
<comment type="caution">
    <text evidence="4">The sequence shown here is derived from an EMBL/GenBank/DDBJ whole genome shotgun (WGS) entry which is preliminary data.</text>
</comment>
<dbReference type="EMBL" id="VTAW01000004">
    <property type="protein sequence ID" value="TYT63107.1"/>
    <property type="molecule type" value="Genomic_DNA"/>
</dbReference>
<evidence type="ECO:0000256" key="1">
    <source>
        <dbReference type="SAM" id="MobiDB-lite"/>
    </source>
</evidence>
<feature type="transmembrane region" description="Helical" evidence="2">
    <location>
        <begin position="39"/>
        <end position="59"/>
    </location>
</feature>
<dbReference type="AlphaFoldDB" id="A0A5D5AQ61"/>
<keyword evidence="2" id="KW-0812">Transmembrane</keyword>
<evidence type="ECO:0000313" key="4">
    <source>
        <dbReference type="EMBL" id="TYT63107.1"/>
    </source>
</evidence>
<dbReference type="Proteomes" id="UP000324104">
    <property type="component" value="Unassembled WGS sequence"/>
</dbReference>
<dbReference type="Pfam" id="PF09851">
    <property type="entry name" value="SHOCT"/>
    <property type="match status" value="1"/>
</dbReference>
<sequence length="146" mass="16263">MNADEPFDGEATIELITAGAVTTLTLLVGFGLLFAGVRFFWIAYVVGFAGVLPLAVGYARAYRLRAHRANTDTKTRENTEPLEELRERYARGELTDEEFDRRVERLLATAATENAGWNGGRGRGERRTPDEDREREGGVKTGSYHP</sequence>
<keyword evidence="5" id="KW-1185">Reference proteome</keyword>
<protein>
    <submittedName>
        <fullName evidence="4">SHOCT domain-containing protein</fullName>
    </submittedName>
</protein>
<reference evidence="4 5" key="1">
    <citation type="submission" date="2019-08" db="EMBL/GenBank/DDBJ databases">
        <title>Archaea genome.</title>
        <authorList>
            <person name="Kajale S."/>
            <person name="Shouche Y."/>
            <person name="Deshpande N."/>
            <person name="Sharma A."/>
        </authorList>
    </citation>
    <scope>NUCLEOTIDE SEQUENCE [LARGE SCALE GENOMIC DNA]</scope>
    <source>
        <strain evidence="4 5">ESP3B_9</strain>
    </source>
</reference>